<accession>A0AAW2W9C9</accession>
<dbReference type="FunFam" id="1.25.40.10:FF:000285">
    <property type="entry name" value="Pentatricopeptide repeat-containing protein, chloroplastic"/>
    <property type="match status" value="1"/>
</dbReference>
<dbReference type="PROSITE" id="PS51375">
    <property type="entry name" value="PPR"/>
    <property type="match status" value="5"/>
</dbReference>
<dbReference type="SUPFAM" id="SSF48452">
    <property type="entry name" value="TPR-like"/>
    <property type="match status" value="1"/>
</dbReference>
<dbReference type="NCBIfam" id="TIGR00756">
    <property type="entry name" value="PPR"/>
    <property type="match status" value="5"/>
</dbReference>
<dbReference type="InterPro" id="IPR046960">
    <property type="entry name" value="PPR_At4g14850-like_plant"/>
</dbReference>
<comment type="caution">
    <text evidence="5">The sequence shown here is derived from an EMBL/GenBank/DDBJ whole genome shotgun (WGS) entry which is preliminary data.</text>
</comment>
<dbReference type="Pfam" id="PF01535">
    <property type="entry name" value="PPR"/>
    <property type="match status" value="5"/>
</dbReference>
<evidence type="ECO:0000256" key="3">
    <source>
        <dbReference type="PROSITE-ProRule" id="PRU00708"/>
    </source>
</evidence>
<dbReference type="Gene3D" id="1.25.40.10">
    <property type="entry name" value="Tetratricopeptide repeat domain"/>
    <property type="match status" value="4"/>
</dbReference>
<evidence type="ECO:0000313" key="5">
    <source>
        <dbReference type="EMBL" id="KAL0438304.1"/>
    </source>
</evidence>
<feature type="compositionally biased region" description="Basic and acidic residues" evidence="4">
    <location>
        <begin position="9"/>
        <end position="18"/>
    </location>
</feature>
<feature type="repeat" description="PPR" evidence="3">
    <location>
        <begin position="291"/>
        <end position="325"/>
    </location>
</feature>
<dbReference type="PANTHER" id="PTHR47926">
    <property type="entry name" value="PENTATRICOPEPTIDE REPEAT-CONTAINING PROTEIN"/>
    <property type="match status" value="1"/>
</dbReference>
<dbReference type="Pfam" id="PF13041">
    <property type="entry name" value="PPR_2"/>
    <property type="match status" value="1"/>
</dbReference>
<protein>
    <submittedName>
        <fullName evidence="5">Pentatricopeptide repeat-containing protein</fullName>
    </submittedName>
</protein>
<evidence type="ECO:0000256" key="4">
    <source>
        <dbReference type="SAM" id="MobiDB-lite"/>
    </source>
</evidence>
<name>A0AAW2W9C9_9LAMI</name>
<dbReference type="InterPro" id="IPR002885">
    <property type="entry name" value="PPR_rpt"/>
</dbReference>
<feature type="repeat" description="PPR" evidence="3">
    <location>
        <begin position="256"/>
        <end position="290"/>
    </location>
</feature>
<reference evidence="5" key="1">
    <citation type="submission" date="2020-06" db="EMBL/GenBank/DDBJ databases">
        <authorList>
            <person name="Li T."/>
            <person name="Hu X."/>
            <person name="Zhang T."/>
            <person name="Song X."/>
            <person name="Zhang H."/>
            <person name="Dai N."/>
            <person name="Sheng W."/>
            <person name="Hou X."/>
            <person name="Wei L."/>
        </authorList>
    </citation>
    <scope>NUCLEOTIDE SEQUENCE</scope>
    <source>
        <strain evidence="5">KEN1</strain>
        <tissue evidence="5">Leaf</tissue>
    </source>
</reference>
<feature type="region of interest" description="Disordered" evidence="4">
    <location>
        <begin position="1"/>
        <end position="20"/>
    </location>
</feature>
<gene>
    <name evidence="5" type="ORF">Slati_2313400</name>
</gene>
<feature type="repeat" description="PPR" evidence="3">
    <location>
        <begin position="194"/>
        <end position="228"/>
    </location>
</feature>
<dbReference type="FunFam" id="1.25.40.10:FF:000333">
    <property type="entry name" value="Pentatricopeptide repeat-containing protein"/>
    <property type="match status" value="1"/>
</dbReference>
<feature type="repeat" description="PPR" evidence="3">
    <location>
        <begin position="326"/>
        <end position="360"/>
    </location>
</feature>
<dbReference type="GO" id="GO:0009451">
    <property type="term" value="P:RNA modification"/>
    <property type="evidence" value="ECO:0007669"/>
    <property type="project" value="InterPro"/>
</dbReference>
<evidence type="ECO:0000256" key="2">
    <source>
        <dbReference type="ARBA" id="ARBA00022737"/>
    </source>
</evidence>
<evidence type="ECO:0000256" key="1">
    <source>
        <dbReference type="ARBA" id="ARBA00006643"/>
    </source>
</evidence>
<dbReference type="GO" id="GO:0003723">
    <property type="term" value="F:RNA binding"/>
    <property type="evidence" value="ECO:0007669"/>
    <property type="project" value="InterPro"/>
</dbReference>
<reference evidence="5" key="2">
    <citation type="journal article" date="2024" name="Plant">
        <title>Genomic evolution and insights into agronomic trait innovations of Sesamum species.</title>
        <authorList>
            <person name="Miao H."/>
            <person name="Wang L."/>
            <person name="Qu L."/>
            <person name="Liu H."/>
            <person name="Sun Y."/>
            <person name="Le M."/>
            <person name="Wang Q."/>
            <person name="Wei S."/>
            <person name="Zheng Y."/>
            <person name="Lin W."/>
            <person name="Duan Y."/>
            <person name="Cao H."/>
            <person name="Xiong S."/>
            <person name="Wang X."/>
            <person name="Wei L."/>
            <person name="Li C."/>
            <person name="Ma Q."/>
            <person name="Ju M."/>
            <person name="Zhao R."/>
            <person name="Li G."/>
            <person name="Mu C."/>
            <person name="Tian Q."/>
            <person name="Mei H."/>
            <person name="Zhang T."/>
            <person name="Gao T."/>
            <person name="Zhang H."/>
        </authorList>
    </citation>
    <scope>NUCLEOTIDE SEQUENCE</scope>
    <source>
        <strain evidence="5">KEN1</strain>
    </source>
</reference>
<dbReference type="AlphaFoldDB" id="A0AAW2W9C9"/>
<dbReference type="InterPro" id="IPR011990">
    <property type="entry name" value="TPR-like_helical_dom_sf"/>
</dbReference>
<feature type="repeat" description="PPR" evidence="3">
    <location>
        <begin position="130"/>
        <end position="164"/>
    </location>
</feature>
<dbReference type="PANTHER" id="PTHR47926:SF484">
    <property type="entry name" value="PENTATRICOPEPTIDE REPEAT-CONTAINING PROTEIN"/>
    <property type="match status" value="1"/>
</dbReference>
<keyword evidence="2" id="KW-0677">Repeat</keyword>
<comment type="similarity">
    <text evidence="1">Belongs to the PPR family. PCMP-H subfamily.</text>
</comment>
<organism evidence="5">
    <name type="scientific">Sesamum latifolium</name>
    <dbReference type="NCBI Taxonomy" id="2727402"/>
    <lineage>
        <taxon>Eukaryota</taxon>
        <taxon>Viridiplantae</taxon>
        <taxon>Streptophyta</taxon>
        <taxon>Embryophyta</taxon>
        <taxon>Tracheophyta</taxon>
        <taxon>Spermatophyta</taxon>
        <taxon>Magnoliopsida</taxon>
        <taxon>eudicotyledons</taxon>
        <taxon>Gunneridae</taxon>
        <taxon>Pentapetalae</taxon>
        <taxon>asterids</taxon>
        <taxon>lamiids</taxon>
        <taxon>Lamiales</taxon>
        <taxon>Pedaliaceae</taxon>
        <taxon>Sesamum</taxon>
    </lineage>
</organism>
<proteinExistence type="inferred from homology"/>
<sequence length="388" mass="43341">MKATTFAQDRTKHQEPETRTQTISKVTENTSANWSYTIKDCISQKKPKAAILIYTRNRGSGSIVIGAVPLVLKACASLSLLSFGKVLHSEIVKSGVECDVMVGTALVDMYGKCQDIVSSRKVFDHMPERNAVTWNAMICGYMRNGDTKLASVLFENMARKTSVTWNEMIDGYAKNGDIPMARQIFESVPESLKNVGTWTIMVDGYVSNGDMKAAREVFEKMPVRNFYVWSVMITGYFKEGDVLKAREIFDAMSMRNLVIWNSMISGYAQNGMCKEALDAFMRMRGDGFEPDEVTFASVLSACAQSGMSDVGKEIHEMILQRRIELNEFVLNGLVDMYAKCGDLGNARLIFEGMSVKNSAPWNSLITGFAIHGQCREALNCLAEWNRRV</sequence>
<dbReference type="EMBL" id="JACGWN010000008">
    <property type="protein sequence ID" value="KAL0438304.1"/>
    <property type="molecule type" value="Genomic_DNA"/>
</dbReference>